<evidence type="ECO:0008006" key="3">
    <source>
        <dbReference type="Google" id="ProtNLM"/>
    </source>
</evidence>
<accession>A0A087SXK2</accession>
<dbReference type="EMBL" id="KK112417">
    <property type="protein sequence ID" value="KFM57591.1"/>
    <property type="molecule type" value="Genomic_DNA"/>
</dbReference>
<proteinExistence type="predicted"/>
<evidence type="ECO:0000313" key="2">
    <source>
        <dbReference type="Proteomes" id="UP000054359"/>
    </source>
</evidence>
<organism evidence="1 2">
    <name type="scientific">Stegodyphus mimosarum</name>
    <name type="common">African social velvet spider</name>
    <dbReference type="NCBI Taxonomy" id="407821"/>
    <lineage>
        <taxon>Eukaryota</taxon>
        <taxon>Metazoa</taxon>
        <taxon>Ecdysozoa</taxon>
        <taxon>Arthropoda</taxon>
        <taxon>Chelicerata</taxon>
        <taxon>Arachnida</taxon>
        <taxon>Araneae</taxon>
        <taxon>Araneomorphae</taxon>
        <taxon>Entelegynae</taxon>
        <taxon>Eresoidea</taxon>
        <taxon>Eresidae</taxon>
        <taxon>Stegodyphus</taxon>
    </lineage>
</organism>
<name>A0A087SXK2_STEMI</name>
<dbReference type="GO" id="GO:0003676">
    <property type="term" value="F:nucleic acid binding"/>
    <property type="evidence" value="ECO:0007669"/>
    <property type="project" value="InterPro"/>
</dbReference>
<reference evidence="1 2" key="1">
    <citation type="submission" date="2013-11" db="EMBL/GenBank/DDBJ databases">
        <title>Genome sequencing of Stegodyphus mimosarum.</title>
        <authorList>
            <person name="Bechsgaard J."/>
        </authorList>
    </citation>
    <scope>NUCLEOTIDE SEQUENCE [LARGE SCALE GENOMIC DNA]</scope>
</reference>
<evidence type="ECO:0000313" key="1">
    <source>
        <dbReference type="EMBL" id="KFM57591.1"/>
    </source>
</evidence>
<dbReference type="Proteomes" id="UP000054359">
    <property type="component" value="Unassembled WGS sequence"/>
</dbReference>
<gene>
    <name evidence="1" type="ORF">X975_02941</name>
</gene>
<dbReference type="AlphaFoldDB" id="A0A087SXK2"/>
<feature type="non-terminal residue" evidence="1">
    <location>
        <position position="103"/>
    </location>
</feature>
<sequence>MERMEWPAQFPDLNPIENLWDYFGRQVAISSPTPKSLDELEQEKFETTSKVVGTSEYWEFDLGSIQGQAEESNVLSTTELSHYRNSTIQKAKNKLTAIFPATE</sequence>
<dbReference type="OrthoDB" id="9996331at2759"/>
<keyword evidence="2" id="KW-1185">Reference proteome</keyword>
<dbReference type="InterPro" id="IPR036397">
    <property type="entry name" value="RNaseH_sf"/>
</dbReference>
<dbReference type="Gene3D" id="3.30.420.10">
    <property type="entry name" value="Ribonuclease H-like superfamily/Ribonuclease H"/>
    <property type="match status" value="1"/>
</dbReference>
<protein>
    <recommendedName>
        <fullName evidence="3">Tc1-like transposase DDE domain-containing protein</fullName>
    </recommendedName>
</protein>